<dbReference type="Pfam" id="PF01243">
    <property type="entry name" value="PNPOx_N"/>
    <property type="match status" value="1"/>
</dbReference>
<proteinExistence type="predicted"/>
<dbReference type="NCBIfam" id="TIGR04025">
    <property type="entry name" value="PPOX_FMN_DR2398"/>
    <property type="match status" value="1"/>
</dbReference>
<evidence type="ECO:0000313" key="3">
    <source>
        <dbReference type="Proteomes" id="UP001597295"/>
    </source>
</evidence>
<evidence type="ECO:0000313" key="2">
    <source>
        <dbReference type="EMBL" id="MFD2264890.1"/>
    </source>
</evidence>
<gene>
    <name evidence="2" type="ORF">ACFSM5_18435</name>
</gene>
<protein>
    <submittedName>
        <fullName evidence="2">Pyridoxamine 5'-phosphate oxidase family protein</fullName>
    </submittedName>
</protein>
<dbReference type="PANTHER" id="PTHR42815:SF2">
    <property type="entry name" value="FAD-BINDING, PUTATIVE (AFU_ORTHOLOGUE AFUA_6G07600)-RELATED"/>
    <property type="match status" value="1"/>
</dbReference>
<dbReference type="Gene3D" id="2.30.110.10">
    <property type="entry name" value="Electron Transport, Fmn-binding Protein, Chain A"/>
    <property type="match status" value="1"/>
</dbReference>
<dbReference type="PANTHER" id="PTHR42815">
    <property type="entry name" value="FAD-BINDING, PUTATIVE (AFU_ORTHOLOGUE AFUA_6G07600)-RELATED"/>
    <property type="match status" value="1"/>
</dbReference>
<dbReference type="InterPro" id="IPR012349">
    <property type="entry name" value="Split_barrel_FMN-bd"/>
</dbReference>
<organism evidence="2 3">
    <name type="scientific">Lacibacterium aquatile</name>
    <dbReference type="NCBI Taxonomy" id="1168082"/>
    <lineage>
        <taxon>Bacteria</taxon>
        <taxon>Pseudomonadati</taxon>
        <taxon>Pseudomonadota</taxon>
        <taxon>Alphaproteobacteria</taxon>
        <taxon>Rhodospirillales</taxon>
        <taxon>Rhodospirillaceae</taxon>
    </lineage>
</organism>
<feature type="domain" description="Pyridoxamine 5'-phosphate oxidase N-terminal" evidence="1">
    <location>
        <begin position="34"/>
        <end position="151"/>
    </location>
</feature>
<name>A0ABW5DVK9_9PROT</name>
<dbReference type="InterPro" id="IPR024029">
    <property type="entry name" value="Pyridox_Oxase_FMN-dep"/>
</dbReference>
<dbReference type="RefSeq" id="WP_379878024.1">
    <property type="nucleotide sequence ID" value="NZ_JBHUIP010000014.1"/>
</dbReference>
<evidence type="ECO:0000259" key="1">
    <source>
        <dbReference type="Pfam" id="PF01243"/>
    </source>
</evidence>
<dbReference type="Proteomes" id="UP001597295">
    <property type="component" value="Unassembled WGS sequence"/>
</dbReference>
<comment type="caution">
    <text evidence="2">The sequence shown here is derived from an EMBL/GenBank/DDBJ whole genome shotgun (WGS) entry which is preliminary data.</text>
</comment>
<sequence>MSDHKITDVAALEAIYGLPRAASLTKEVDRLLPVYRRFVEAAPFCALATSGPEGLDVSPRGDATGFITVEDDKTLYLPDRAGNNRVDSLRNVIRDPRIALLFLIPGIGETFRINGTAEVLVDPALLERFAVEGKKPRSVLKITIETVFFQCSRAIVRSDLWNPEKHVARGDLPSAGQILQAVSKEAFDGAAYDEALPKRVAETLY</sequence>
<keyword evidence="3" id="KW-1185">Reference proteome</keyword>
<reference evidence="3" key="1">
    <citation type="journal article" date="2019" name="Int. J. Syst. Evol. Microbiol.">
        <title>The Global Catalogue of Microorganisms (GCM) 10K type strain sequencing project: providing services to taxonomists for standard genome sequencing and annotation.</title>
        <authorList>
            <consortium name="The Broad Institute Genomics Platform"/>
            <consortium name="The Broad Institute Genome Sequencing Center for Infectious Disease"/>
            <person name="Wu L."/>
            <person name="Ma J."/>
        </authorList>
    </citation>
    <scope>NUCLEOTIDE SEQUENCE [LARGE SCALE GENOMIC DNA]</scope>
    <source>
        <strain evidence="3">CGMCC 1.19062</strain>
    </source>
</reference>
<accession>A0ABW5DVK9</accession>
<dbReference type="EMBL" id="JBHUIP010000014">
    <property type="protein sequence ID" value="MFD2264890.1"/>
    <property type="molecule type" value="Genomic_DNA"/>
</dbReference>
<dbReference type="InterPro" id="IPR011576">
    <property type="entry name" value="Pyridox_Oxase_N"/>
</dbReference>
<dbReference type="SUPFAM" id="SSF50475">
    <property type="entry name" value="FMN-binding split barrel"/>
    <property type="match status" value="1"/>
</dbReference>